<proteinExistence type="predicted"/>
<dbReference type="Gene3D" id="1.10.287.1060">
    <property type="entry name" value="ESAT-6-like"/>
    <property type="match status" value="1"/>
</dbReference>
<dbReference type="EMBL" id="CP108313">
    <property type="protein sequence ID" value="WTW70812.1"/>
    <property type="molecule type" value="Genomic_DNA"/>
</dbReference>
<dbReference type="AlphaFoldDB" id="A0AAU2VUF4"/>
<protein>
    <submittedName>
        <fullName evidence="1">WXG100 family type VII secretion target</fullName>
    </submittedName>
</protein>
<dbReference type="InterPro" id="IPR010310">
    <property type="entry name" value="T7SS_ESAT-6-like"/>
</dbReference>
<dbReference type="InterPro" id="IPR036689">
    <property type="entry name" value="ESAT-6-like_sf"/>
</dbReference>
<organism evidence="1">
    <name type="scientific">Streptomyces sp. NBC_00008</name>
    <dbReference type="NCBI Taxonomy" id="2903610"/>
    <lineage>
        <taxon>Bacteria</taxon>
        <taxon>Bacillati</taxon>
        <taxon>Actinomycetota</taxon>
        <taxon>Actinomycetes</taxon>
        <taxon>Kitasatosporales</taxon>
        <taxon>Streptomycetaceae</taxon>
        <taxon>Streptomyces</taxon>
    </lineage>
</organism>
<dbReference type="Pfam" id="PF06013">
    <property type="entry name" value="WXG100"/>
    <property type="match status" value="1"/>
</dbReference>
<dbReference type="SUPFAM" id="SSF140453">
    <property type="entry name" value="EsxAB dimer-like"/>
    <property type="match status" value="1"/>
</dbReference>
<name>A0AAU2VUF4_9ACTN</name>
<dbReference type="NCBIfam" id="TIGR03930">
    <property type="entry name" value="WXG100_ESAT6"/>
    <property type="match status" value="1"/>
</dbReference>
<reference evidence="1" key="1">
    <citation type="submission" date="2022-10" db="EMBL/GenBank/DDBJ databases">
        <title>The complete genomes of actinobacterial strains from the NBC collection.</title>
        <authorList>
            <person name="Joergensen T.S."/>
            <person name="Alvarez Arevalo M."/>
            <person name="Sterndorff E.B."/>
            <person name="Faurdal D."/>
            <person name="Vuksanovic O."/>
            <person name="Mourched A.-S."/>
            <person name="Charusanti P."/>
            <person name="Shaw S."/>
            <person name="Blin K."/>
            <person name="Weber T."/>
        </authorList>
    </citation>
    <scope>NUCLEOTIDE SEQUENCE</scope>
    <source>
        <strain evidence="1">NBC_00008</strain>
    </source>
</reference>
<gene>
    <name evidence="1" type="ORF">OG398_22390</name>
</gene>
<sequence>MSDKLRHSADQIDSLIRELGHMHDTLQGRITHLNGVIDAVEGHWKGVAANAYNGLQTQVNLDVRDLKDLLDFTQEAVRMSKDGFDAEEVEQLNKFKGIDGVGNTGSNGVLDRFQVS</sequence>
<evidence type="ECO:0000313" key="1">
    <source>
        <dbReference type="EMBL" id="WTW70812.1"/>
    </source>
</evidence>
<accession>A0AAU2VUF4</accession>